<dbReference type="SUPFAM" id="SSF81383">
    <property type="entry name" value="F-box domain"/>
    <property type="match status" value="1"/>
</dbReference>
<evidence type="ECO:0000313" key="4">
    <source>
        <dbReference type="Proteomes" id="UP000001197"/>
    </source>
</evidence>
<sequence length="748" mass="83962">MAETFGSSGTTQSEQTIENLLNKARASISKKEIKEAIGDILAVGSLRTRSVSHSRLPSNNQQAIDFCSCNKGNTKQVRHGKDKSCHLKQFVNGVRSKDLDAIYDVANSPCSCGFAWPSCSSPKHLEAIDLLTESLETEGHYVSAITTGLGIIRLRPISAAGYCRVAKTIRLILKLEKEGKKAKRVNPKVARTLATLEKDAGLTTARLYIFMKKLVQAGLNNTSEKYRNDAHDEYDQILMRMAHSLKLQDSLRDPAAKLPLELLRQIFSHLDTSDVIRSLRVSKKWNRIIKHDTLLWEEVRLAQPRNPGNRVFATWLRGHQGVKSLTIDEVSGFGLSAKRLYMLLFGLPNLQCLIIKTAAPHRCDTIQELDPAPSPSQKLGLAQLSLDGYQAPVSLLVQLLDLSKDTLEVLDLVQTGSKPERAIEAVRMPKLRSLWVDIDMAGTSTEEHVLRMPEIVASTPNLEAFCLNGFQLEWTPGQPTPQGWRQLKHASFGPAMGIEAHTQGTILLPRIFPPMTESMEKIEIMTMNPVIAHNYLFTVMDGAEARHPLHSQEMGLEFDEGKLPKLPNLELFRSRCAIDVGLLGRLLAVPAAREGSLRVLELAVEQRWAVRQRHLWCPVVGLESIVVPAEAFVWMESEKIEHLGLYFFNYAGFAFQYGQRFNGQPFLDWLDKFPALNSVSVYPDWPGEGVMPFIGKLILHPRVKKIFQDSLRTGYEWDEACLLAVQRSVDLYHCDFNVPYGPSLFKNW</sequence>
<reference evidence="3" key="4">
    <citation type="submission" date="2014-09" db="EMBL/GenBank/DDBJ databases">
        <title>Maintaining two mating types: Structure of the mating type locus and its role in heterokaryosis in Podospora anserina.</title>
        <authorList>
            <person name="Grognet P."/>
            <person name="Bidard F."/>
            <person name="Kuchly C."/>
            <person name="Chan Ho Tong L."/>
            <person name="Coppin E."/>
            <person name="Ait Benkhali J."/>
            <person name="Couloux A."/>
            <person name="Wincker P."/>
            <person name="Debuchy R."/>
            <person name="Silar P."/>
        </authorList>
    </citation>
    <scope>NUCLEOTIDE SEQUENCE</scope>
</reference>
<dbReference type="RefSeq" id="XP_001910808.1">
    <property type="nucleotide sequence ID" value="XM_001910773.1"/>
</dbReference>
<dbReference type="AlphaFoldDB" id="B2B4A8"/>
<dbReference type="HOGENOM" id="CLU_374355_0_0_1"/>
<dbReference type="EMBL" id="FO904937">
    <property type="protein sequence ID" value="CDP25027.1"/>
    <property type="molecule type" value="Genomic_DNA"/>
</dbReference>
<reference evidence="2" key="2">
    <citation type="submission" date="2008-07" db="EMBL/GenBank/DDBJ databases">
        <authorList>
            <person name="Genoscope - CEA"/>
        </authorList>
    </citation>
    <scope>NUCLEOTIDE SEQUENCE</scope>
    <source>
        <strain evidence="2">S mat+</strain>
    </source>
</reference>
<proteinExistence type="predicted"/>
<reference evidence="2 4" key="1">
    <citation type="journal article" date="2008" name="Genome Biol.">
        <title>The genome sequence of the model ascomycete fungus Podospora anserina.</title>
        <authorList>
            <person name="Espagne E."/>
            <person name="Lespinet O."/>
            <person name="Malagnac F."/>
            <person name="Da Silva C."/>
            <person name="Jaillon O."/>
            <person name="Porcel B.M."/>
            <person name="Couloux A."/>
            <person name="Aury J.-M."/>
            <person name="Segurens B."/>
            <person name="Poulain J."/>
            <person name="Anthouard V."/>
            <person name="Grossetete S."/>
            <person name="Khalili H."/>
            <person name="Coppin E."/>
            <person name="Dequard-Chablat M."/>
            <person name="Picard M."/>
            <person name="Contamine V."/>
            <person name="Arnaise S."/>
            <person name="Bourdais A."/>
            <person name="Berteaux-Lecellier V."/>
            <person name="Gautheret D."/>
            <person name="de Vries R.P."/>
            <person name="Battaglia E."/>
            <person name="Coutinho P.M."/>
            <person name="Danchin E.G.J."/>
            <person name="Henrissat B."/>
            <person name="El Khoury R."/>
            <person name="Sainsard-Chanet A."/>
            <person name="Boivin A."/>
            <person name="Pinan-Lucarre B."/>
            <person name="Sellem C.H."/>
            <person name="Debuchy R."/>
            <person name="Wincker P."/>
            <person name="Weissenbach J."/>
            <person name="Silar P."/>
        </authorList>
    </citation>
    <scope>NUCLEOTIDE SEQUENCE [LARGE SCALE GENOMIC DNA]</scope>
    <source>
        <strain evidence="4">S / ATCC MYA-4624 / DSM 980 / FGSC 10383</strain>
        <strain evidence="2">S mat+</strain>
    </source>
</reference>
<evidence type="ECO:0000259" key="1">
    <source>
        <dbReference type="PROSITE" id="PS50181"/>
    </source>
</evidence>
<dbReference type="InParanoid" id="B2B4A8"/>
<dbReference type="VEuPathDB" id="FungiDB:PODANS_2_640"/>
<reference evidence="4" key="3">
    <citation type="journal article" date="2014" name="Genetics">
        <title>Maintaining two mating types: Structure of the mating type locus and its role in heterokaryosis in Podospora anserina.</title>
        <authorList>
            <person name="Grognet P."/>
            <person name="Bidard F."/>
            <person name="Kuchly C."/>
            <person name="Tong L.C.H."/>
            <person name="Coppin E."/>
            <person name="Benkhali J.A."/>
            <person name="Couloux A."/>
            <person name="Wincker P."/>
            <person name="Debuchy R."/>
            <person name="Silar P."/>
        </authorList>
    </citation>
    <scope>GENOME REANNOTATION</scope>
    <source>
        <strain evidence="4">S / ATCC MYA-4624 / DSM 980 / FGSC 10383</strain>
    </source>
</reference>
<accession>B2B4A8</accession>
<dbReference type="Gene3D" id="1.20.1280.50">
    <property type="match status" value="1"/>
</dbReference>
<gene>
    <name evidence="2" type="ORF">PODANS_2_640</name>
</gene>
<organism evidence="2">
    <name type="scientific">Podospora anserina (strain S / ATCC MYA-4624 / DSM 980 / FGSC 10383)</name>
    <name type="common">Pleurage anserina</name>
    <dbReference type="NCBI Taxonomy" id="515849"/>
    <lineage>
        <taxon>Eukaryota</taxon>
        <taxon>Fungi</taxon>
        <taxon>Dikarya</taxon>
        <taxon>Ascomycota</taxon>
        <taxon>Pezizomycotina</taxon>
        <taxon>Sordariomycetes</taxon>
        <taxon>Sordariomycetidae</taxon>
        <taxon>Sordariales</taxon>
        <taxon>Podosporaceae</taxon>
        <taxon>Podospora</taxon>
        <taxon>Podospora anserina</taxon>
    </lineage>
</organism>
<dbReference type="EMBL" id="CU640366">
    <property type="protein sequence ID" value="CAP72632.1"/>
    <property type="molecule type" value="Genomic_DNA"/>
</dbReference>
<protein>
    <submittedName>
        <fullName evidence="2">Podospora anserina S mat+ genomic DNA chromosome 2, supercontig 2</fullName>
    </submittedName>
</protein>
<dbReference type="InterPro" id="IPR001810">
    <property type="entry name" value="F-box_dom"/>
</dbReference>
<dbReference type="InterPro" id="IPR036047">
    <property type="entry name" value="F-box-like_dom_sf"/>
</dbReference>
<dbReference type="Pfam" id="PF12937">
    <property type="entry name" value="F-box-like"/>
    <property type="match status" value="1"/>
</dbReference>
<dbReference type="GeneID" id="6196516"/>
<evidence type="ECO:0000313" key="2">
    <source>
        <dbReference type="EMBL" id="CAP72632.1"/>
    </source>
</evidence>
<dbReference type="STRING" id="515849.B2B4A8"/>
<evidence type="ECO:0000313" key="3">
    <source>
        <dbReference type="EMBL" id="CDP25027.1"/>
    </source>
</evidence>
<dbReference type="CDD" id="cd09917">
    <property type="entry name" value="F-box_SF"/>
    <property type="match status" value="1"/>
</dbReference>
<dbReference type="PROSITE" id="PS50181">
    <property type="entry name" value="FBOX"/>
    <property type="match status" value="1"/>
</dbReference>
<dbReference type="Proteomes" id="UP000001197">
    <property type="component" value="Chromosome 2"/>
</dbReference>
<dbReference type="eggNOG" id="ENOG502S69X">
    <property type="taxonomic scope" value="Eukaryota"/>
</dbReference>
<dbReference type="KEGG" id="pan:PODANSg7849"/>
<keyword evidence="4" id="KW-1185">Reference proteome</keyword>
<feature type="domain" description="F-box" evidence="1">
    <location>
        <begin position="252"/>
        <end position="299"/>
    </location>
</feature>
<dbReference type="SMART" id="SM00256">
    <property type="entry name" value="FBOX"/>
    <property type="match status" value="1"/>
</dbReference>
<name>B2B4A8_PODAN</name>
<dbReference type="OrthoDB" id="629492at2759"/>